<evidence type="ECO:0000256" key="4">
    <source>
        <dbReference type="ARBA" id="ARBA00022824"/>
    </source>
</evidence>
<dbReference type="PANTHER" id="PTHR23129:SF0">
    <property type="entry name" value="ACYL-COENZYME A DIPHOSPHATASE FITM2"/>
    <property type="match status" value="1"/>
</dbReference>
<dbReference type="GO" id="GO:0034389">
    <property type="term" value="P:lipid droplet organization"/>
    <property type="evidence" value="ECO:0007669"/>
    <property type="project" value="TreeGrafter"/>
</dbReference>
<dbReference type="OrthoDB" id="5579088at2759"/>
<dbReference type="KEGG" id="pkz:C5L36_0A00120"/>
<comment type="subcellular location">
    <subcellularLocation>
        <location evidence="1">Endoplasmic reticulum membrane</location>
        <topology evidence="1">Multi-pass membrane protein</topology>
    </subcellularLocation>
</comment>
<proteinExistence type="predicted"/>
<keyword evidence="10" id="KW-1185">Reference proteome</keyword>
<evidence type="ECO:0000256" key="5">
    <source>
        <dbReference type="ARBA" id="ARBA00022989"/>
    </source>
</evidence>
<feature type="transmembrane region" description="Helical" evidence="8">
    <location>
        <begin position="198"/>
        <end position="216"/>
    </location>
</feature>
<keyword evidence="2 8" id="KW-0812">Transmembrane</keyword>
<dbReference type="GO" id="GO:0010945">
    <property type="term" value="F:coenzyme A diphosphatase activity"/>
    <property type="evidence" value="ECO:0007669"/>
    <property type="project" value="InterPro"/>
</dbReference>
<evidence type="ECO:0008006" key="11">
    <source>
        <dbReference type="Google" id="ProtNLM"/>
    </source>
</evidence>
<name>A0A2U9QWM2_PICKU</name>
<feature type="transmembrane region" description="Helical" evidence="8">
    <location>
        <begin position="34"/>
        <end position="52"/>
    </location>
</feature>
<evidence type="ECO:0000256" key="6">
    <source>
        <dbReference type="ARBA" id="ARBA00023098"/>
    </source>
</evidence>
<dbReference type="VEuPathDB" id="FungiDB:C5L36_0A00120"/>
<keyword evidence="7 8" id="KW-0472">Membrane</keyword>
<evidence type="ECO:0000256" key="7">
    <source>
        <dbReference type="ARBA" id="ARBA00023136"/>
    </source>
</evidence>
<dbReference type="RefSeq" id="XP_029318875.1">
    <property type="nucleotide sequence ID" value="XM_029463015.1"/>
</dbReference>
<evidence type="ECO:0000256" key="8">
    <source>
        <dbReference type="SAM" id="Phobius"/>
    </source>
</evidence>
<feature type="transmembrane region" description="Helical" evidence="8">
    <location>
        <begin position="109"/>
        <end position="128"/>
    </location>
</feature>
<keyword evidence="5 8" id="KW-1133">Transmembrane helix</keyword>
<dbReference type="GO" id="GO:0005789">
    <property type="term" value="C:endoplasmic reticulum membrane"/>
    <property type="evidence" value="ECO:0007669"/>
    <property type="project" value="UniProtKB-SubCell"/>
</dbReference>
<gene>
    <name evidence="9" type="ORF">C5L36_0A00120</name>
</gene>
<dbReference type="EMBL" id="CP028773">
    <property type="protein sequence ID" value="AWU73398.1"/>
    <property type="molecule type" value="Genomic_DNA"/>
</dbReference>
<keyword evidence="4" id="KW-0256">Endoplasmic reticulum</keyword>
<dbReference type="GO" id="GO:0019915">
    <property type="term" value="P:lipid storage"/>
    <property type="evidence" value="ECO:0007669"/>
    <property type="project" value="InterPro"/>
</dbReference>
<feature type="transmembrane region" description="Helical" evidence="8">
    <location>
        <begin position="236"/>
        <end position="258"/>
    </location>
</feature>
<evidence type="ECO:0000313" key="10">
    <source>
        <dbReference type="Proteomes" id="UP000249293"/>
    </source>
</evidence>
<dbReference type="GeneID" id="40381108"/>
<organism evidence="9 10">
    <name type="scientific">Pichia kudriavzevii</name>
    <name type="common">Yeast</name>
    <name type="synonym">Issatchenkia orientalis</name>
    <dbReference type="NCBI Taxonomy" id="4909"/>
    <lineage>
        <taxon>Eukaryota</taxon>
        <taxon>Fungi</taxon>
        <taxon>Dikarya</taxon>
        <taxon>Ascomycota</taxon>
        <taxon>Saccharomycotina</taxon>
        <taxon>Pichiomycetes</taxon>
        <taxon>Pichiales</taxon>
        <taxon>Pichiaceae</taxon>
        <taxon>Pichia</taxon>
    </lineage>
</organism>
<dbReference type="InterPro" id="IPR019388">
    <property type="entry name" value="FIT"/>
</dbReference>
<reference evidence="9 10" key="1">
    <citation type="submission" date="2018-06" db="EMBL/GenBank/DDBJ databases">
        <title>Population genomics shows no distinction between pathogenic Candida krusei and environmental Pichia kudriavzevii: One species, four names.</title>
        <authorList>
            <person name="Douglass A.P."/>
            <person name="Offei B."/>
            <person name="Braun-Galleani S."/>
            <person name="Coughlan A.Y."/>
            <person name="Martos A."/>
            <person name="Ortiz-Merino R.A."/>
            <person name="Byrne K.P."/>
            <person name="Wolfe K.H."/>
        </authorList>
    </citation>
    <scope>NUCLEOTIDE SEQUENCE [LARGE SCALE GENOMIC DNA]</scope>
    <source>
        <strain evidence="9 10">CBS573</strain>
    </source>
</reference>
<protein>
    <recommendedName>
        <fullName evidence="11">FIT family protein YFT2</fullName>
    </recommendedName>
</protein>
<keyword evidence="3" id="KW-0378">Hydrolase</keyword>
<dbReference type="Proteomes" id="UP000249293">
    <property type="component" value="Chromosome 1"/>
</dbReference>
<dbReference type="STRING" id="4909.A0A2U9QWM2"/>
<evidence type="ECO:0000313" key="9">
    <source>
        <dbReference type="EMBL" id="AWU73398.1"/>
    </source>
</evidence>
<sequence>MQAQQEITHPIGVHLLLVNNRLETLSKRTHFTKGQIIVCSICFFFILLGQFMNKFSPIETIENYFTSPGNIVNTYYVKKGWFWTIAIYFCVSFRYYSKETVNKKLLIRSLLRVFFFTICWFFFTQWFFGAPIMDKVFVWTGGQCVNVNQDKIPDALKRYFKVSADIAPDLFQSTAVSSATCRLLKGNWDGGHDPSGHVFLLTLSVIILILESLELFSLDESYVSPLDKAFSWKEFFLHPLIILGLAITLELTMFLMTIIRYHSFVEQLGGFAFAFLAVWLVNKVTEITQKQLRV</sequence>
<evidence type="ECO:0000256" key="2">
    <source>
        <dbReference type="ARBA" id="ARBA00022692"/>
    </source>
</evidence>
<evidence type="ECO:0000256" key="1">
    <source>
        <dbReference type="ARBA" id="ARBA00004477"/>
    </source>
</evidence>
<keyword evidence="6" id="KW-0443">Lipid metabolism</keyword>
<feature type="transmembrane region" description="Helical" evidence="8">
    <location>
        <begin position="80"/>
        <end position="97"/>
    </location>
</feature>
<dbReference type="AlphaFoldDB" id="A0A2U9QWM2"/>
<dbReference type="GO" id="GO:0008654">
    <property type="term" value="P:phospholipid biosynthetic process"/>
    <property type="evidence" value="ECO:0007669"/>
    <property type="project" value="TreeGrafter"/>
</dbReference>
<accession>A0A2U9QWM2</accession>
<evidence type="ECO:0000256" key="3">
    <source>
        <dbReference type="ARBA" id="ARBA00022801"/>
    </source>
</evidence>
<feature type="transmembrane region" description="Helical" evidence="8">
    <location>
        <begin position="264"/>
        <end position="281"/>
    </location>
</feature>
<dbReference type="PANTHER" id="PTHR23129">
    <property type="entry name" value="ACYL-COENZYME A DIPHOSPHATASE FITM2"/>
    <property type="match status" value="1"/>
</dbReference>
<dbReference type="Pfam" id="PF10261">
    <property type="entry name" value="FIT"/>
    <property type="match status" value="1"/>
</dbReference>